<dbReference type="EMBL" id="JYPD01000012">
    <property type="protein sequence ID" value="KXK09703.1"/>
    <property type="molecule type" value="Genomic_DNA"/>
</dbReference>
<sequence length="69" mass="7672">MDVPEDLLASIEKKCEKGGFNVDIRLVATGSTDQQAEITLDSMISSFSQFTKEGSNQFEKLIDERQTEA</sequence>
<proteinExistence type="predicted"/>
<reference evidence="1 2" key="1">
    <citation type="submission" date="2015-02" db="EMBL/GenBank/DDBJ databases">
        <title>Improved understanding of the partial-nitritation anammox process through 23 genomes representing the majority of the microbial community.</title>
        <authorList>
            <person name="Speth D.R."/>
            <person name="In T Zandt M."/>
            <person name="Guerrero Cruz S."/>
            <person name="Jetten M.S."/>
            <person name="Dutilh B.E."/>
        </authorList>
    </citation>
    <scope>NUCLEOTIDE SEQUENCE [LARGE SCALE GENOMIC DNA]</scope>
    <source>
        <strain evidence="1">OLB21</strain>
    </source>
</reference>
<name>A0A136KK96_9BACT</name>
<dbReference type="STRING" id="1617427.UZ20_WS6002000271"/>
<evidence type="ECO:0000313" key="1">
    <source>
        <dbReference type="EMBL" id="KXK09703.1"/>
    </source>
</evidence>
<organism evidence="1 2">
    <name type="scientific">candidate division WS6 bacterium OLB21</name>
    <dbReference type="NCBI Taxonomy" id="1617427"/>
    <lineage>
        <taxon>Bacteria</taxon>
        <taxon>Candidatus Dojkabacteria</taxon>
    </lineage>
</organism>
<protein>
    <submittedName>
        <fullName evidence="1">Uncharacterized protein</fullName>
    </submittedName>
</protein>
<accession>A0A136KK96</accession>
<dbReference type="AlphaFoldDB" id="A0A136KK96"/>
<evidence type="ECO:0000313" key="2">
    <source>
        <dbReference type="Proteomes" id="UP000070449"/>
    </source>
</evidence>
<gene>
    <name evidence="1" type="ORF">UZ20_WS6002000271</name>
</gene>
<comment type="caution">
    <text evidence="1">The sequence shown here is derived from an EMBL/GenBank/DDBJ whole genome shotgun (WGS) entry which is preliminary data.</text>
</comment>
<dbReference type="Proteomes" id="UP000070449">
    <property type="component" value="Unassembled WGS sequence"/>
</dbReference>